<keyword evidence="5" id="KW-1185">Reference proteome</keyword>
<evidence type="ECO:0000313" key="2">
    <source>
        <dbReference type="EMBL" id="NLR22631.1"/>
    </source>
</evidence>
<evidence type="ECO:0000313" key="3">
    <source>
        <dbReference type="EMBL" id="WOX29557.1"/>
    </source>
</evidence>
<dbReference type="Proteomes" id="UP000646877">
    <property type="component" value="Unassembled WGS sequence"/>
</dbReference>
<dbReference type="EMBL" id="CP137578">
    <property type="protein sequence ID" value="WOX29557.1"/>
    <property type="molecule type" value="Genomic_DNA"/>
</dbReference>
<accession>A0A8I2H3V9</accession>
<evidence type="ECO:0000313" key="4">
    <source>
        <dbReference type="Proteomes" id="UP000646877"/>
    </source>
</evidence>
<dbReference type="AlphaFoldDB" id="A0A8I2H3V9"/>
<dbReference type="EMBL" id="WEIA01000009">
    <property type="protein sequence ID" value="NLR22631.1"/>
    <property type="molecule type" value="Genomic_DNA"/>
</dbReference>
<sequence length="154" mass="17429">MQKLSFALMLIAVSFSSVAGNEFTPEQLIEKGKAFVQAKNARQQPSSKIEDIENDLSLLSDSFIDEHVKYNFTYTDKSKLRQDMVGKLKDEVISSSITINEVMTGSNVIFIKMTESGKVKPARLDKIIEYNKTNIVSLEFDKSGLIKRIRRHHG</sequence>
<organism evidence="2 4">
    <name type="scientific">Pseudoalteromonas maricaloris</name>
    <dbReference type="NCBI Taxonomy" id="184924"/>
    <lineage>
        <taxon>Bacteria</taxon>
        <taxon>Pseudomonadati</taxon>
        <taxon>Pseudomonadota</taxon>
        <taxon>Gammaproteobacteria</taxon>
        <taxon>Alteromonadales</taxon>
        <taxon>Pseudoalteromonadaceae</taxon>
        <taxon>Pseudoalteromonas</taxon>
    </lineage>
</organism>
<feature type="signal peptide" evidence="1">
    <location>
        <begin position="1"/>
        <end position="19"/>
    </location>
</feature>
<keyword evidence="1" id="KW-0732">Signal</keyword>
<evidence type="ECO:0000313" key="5">
    <source>
        <dbReference type="Proteomes" id="UP001304419"/>
    </source>
</evidence>
<reference evidence="2" key="1">
    <citation type="submission" date="2019-10" db="EMBL/GenBank/DDBJ databases">
        <authorList>
            <person name="Paulsen S."/>
        </authorList>
    </citation>
    <scope>NUCLEOTIDE SEQUENCE</scope>
    <source>
        <strain evidence="2">LMG 19692</strain>
    </source>
</reference>
<proteinExistence type="predicted"/>
<dbReference type="RefSeq" id="WP_069023358.1">
    <property type="nucleotide sequence ID" value="NZ_CBCSDF010000014.1"/>
</dbReference>
<evidence type="ECO:0000256" key="1">
    <source>
        <dbReference type="SAM" id="SignalP"/>
    </source>
</evidence>
<protein>
    <submittedName>
        <fullName evidence="2">Nuclear transport factor 2 family protein</fullName>
    </submittedName>
</protein>
<gene>
    <name evidence="2" type="ORF">F9Y85_15225</name>
    <name evidence="3" type="ORF">R5H13_04635</name>
</gene>
<reference evidence="3 5" key="2">
    <citation type="submission" date="2023-10" db="EMBL/GenBank/DDBJ databases">
        <title>To unveil natural product biosynthetic capacity in Pseudoalteromonas.</title>
        <authorList>
            <person name="Wang J."/>
        </authorList>
    </citation>
    <scope>NUCLEOTIDE SEQUENCE [LARGE SCALE GENOMIC DNA]</scope>
    <source>
        <strain evidence="3 5">DSM 15914</strain>
    </source>
</reference>
<feature type="chain" id="PRO_5034324592" evidence="1">
    <location>
        <begin position="20"/>
        <end position="154"/>
    </location>
</feature>
<name>A0A8I2H3V9_9GAMM</name>
<dbReference type="Proteomes" id="UP001304419">
    <property type="component" value="Chromosome 1"/>
</dbReference>